<dbReference type="AlphaFoldDB" id="A0A8X8XTG5"/>
<dbReference type="PROSITE" id="PS51419">
    <property type="entry name" value="RAB"/>
    <property type="match status" value="1"/>
</dbReference>
<dbReference type="PROSITE" id="PS51420">
    <property type="entry name" value="RHO"/>
    <property type="match status" value="1"/>
</dbReference>
<sequence>MAEEGGGEEYLFKIVVIGDSAVGKSNLLSRFARDEFDHNSKATIGVEFQTQVVQVDGKEVKAQVWDTAGQERFRAVTSAYYRGAVGALIVYDITRKTTFESTKRWLDELNNVDLESITTRLVKRIGIAYNTYIVALFSDLACDFHIKRVKLGVYGAHCDTAVARMLVGNKCDLDDIREVSVEEGKSLAEEEGLFFIETSALDATNVMKAFEIVIHEIYDKVSRKILSSDSYKADLSVNRVSLANGVDLSKQNNGVMSCCSR</sequence>
<dbReference type="InterPro" id="IPR005225">
    <property type="entry name" value="Small_GTP-bd"/>
</dbReference>
<comment type="similarity">
    <text evidence="1">Belongs to the small GTPase superfamily. Rab family.</text>
</comment>
<dbReference type="FunFam" id="3.40.50.300:FF:001728">
    <property type="entry name" value="Ras related protein1"/>
    <property type="match status" value="1"/>
</dbReference>
<evidence type="ECO:0000256" key="1">
    <source>
        <dbReference type="ARBA" id="ARBA00006270"/>
    </source>
</evidence>
<dbReference type="Pfam" id="PF00071">
    <property type="entry name" value="Ras"/>
    <property type="match status" value="2"/>
</dbReference>
<proteinExistence type="inferred from homology"/>
<dbReference type="PRINTS" id="PR00449">
    <property type="entry name" value="RASTRNSFRMNG"/>
</dbReference>
<dbReference type="SMART" id="SM00175">
    <property type="entry name" value="RAB"/>
    <property type="match status" value="1"/>
</dbReference>
<dbReference type="InterPro" id="IPR027417">
    <property type="entry name" value="P-loop_NTPase"/>
</dbReference>
<accession>A0A8X8XTG5</accession>
<dbReference type="SUPFAM" id="SSF52540">
    <property type="entry name" value="P-loop containing nucleoside triphosphate hydrolases"/>
    <property type="match status" value="1"/>
</dbReference>
<dbReference type="SMART" id="SM00174">
    <property type="entry name" value="RHO"/>
    <property type="match status" value="1"/>
</dbReference>
<dbReference type="EMBL" id="PNBA02000007">
    <property type="protein sequence ID" value="KAG6417226.1"/>
    <property type="molecule type" value="Genomic_DNA"/>
</dbReference>
<dbReference type="SMART" id="SM00176">
    <property type="entry name" value="RAN"/>
    <property type="match status" value="1"/>
</dbReference>
<organism evidence="2">
    <name type="scientific">Salvia splendens</name>
    <name type="common">Scarlet sage</name>
    <dbReference type="NCBI Taxonomy" id="180675"/>
    <lineage>
        <taxon>Eukaryota</taxon>
        <taxon>Viridiplantae</taxon>
        <taxon>Streptophyta</taxon>
        <taxon>Embryophyta</taxon>
        <taxon>Tracheophyta</taxon>
        <taxon>Spermatophyta</taxon>
        <taxon>Magnoliopsida</taxon>
        <taxon>eudicotyledons</taxon>
        <taxon>Gunneridae</taxon>
        <taxon>Pentapetalae</taxon>
        <taxon>asterids</taxon>
        <taxon>lamiids</taxon>
        <taxon>Lamiales</taxon>
        <taxon>Lamiaceae</taxon>
        <taxon>Nepetoideae</taxon>
        <taxon>Mentheae</taxon>
        <taxon>Salviinae</taxon>
        <taxon>Salvia</taxon>
        <taxon>Salvia subgen. Calosphace</taxon>
        <taxon>core Calosphace</taxon>
    </lineage>
</organism>
<dbReference type="GO" id="GO:0005525">
    <property type="term" value="F:GTP binding"/>
    <property type="evidence" value="ECO:0007669"/>
    <property type="project" value="InterPro"/>
</dbReference>
<dbReference type="GO" id="GO:0003924">
    <property type="term" value="F:GTPase activity"/>
    <property type="evidence" value="ECO:0007669"/>
    <property type="project" value="InterPro"/>
</dbReference>
<dbReference type="NCBIfam" id="TIGR00231">
    <property type="entry name" value="small_GTP"/>
    <property type="match status" value="1"/>
</dbReference>
<gene>
    <name evidence="2" type="ORF">SASPL_119379</name>
</gene>
<evidence type="ECO:0008006" key="4">
    <source>
        <dbReference type="Google" id="ProtNLM"/>
    </source>
</evidence>
<reference evidence="2" key="2">
    <citation type="submission" date="2020-08" db="EMBL/GenBank/DDBJ databases">
        <title>Plant Genome Project.</title>
        <authorList>
            <person name="Zhang R.-G."/>
        </authorList>
    </citation>
    <scope>NUCLEOTIDE SEQUENCE</scope>
    <source>
        <strain evidence="2">Huo1</strain>
        <tissue evidence="2">Leaf</tissue>
    </source>
</reference>
<evidence type="ECO:0000313" key="3">
    <source>
        <dbReference type="Proteomes" id="UP000298416"/>
    </source>
</evidence>
<keyword evidence="3" id="KW-1185">Reference proteome</keyword>
<protein>
    <recommendedName>
        <fullName evidence="4">Ras-related protein Rab-11A</fullName>
    </recommendedName>
</protein>
<comment type="caution">
    <text evidence="2">The sequence shown here is derived from an EMBL/GenBank/DDBJ whole genome shotgun (WGS) entry which is preliminary data.</text>
</comment>
<dbReference type="Gene3D" id="3.40.50.300">
    <property type="entry name" value="P-loop containing nucleotide triphosphate hydrolases"/>
    <property type="match status" value="1"/>
</dbReference>
<reference evidence="2" key="1">
    <citation type="submission" date="2018-01" db="EMBL/GenBank/DDBJ databases">
        <authorList>
            <person name="Mao J.F."/>
        </authorList>
    </citation>
    <scope>NUCLEOTIDE SEQUENCE</scope>
    <source>
        <strain evidence="2">Huo1</strain>
        <tissue evidence="2">Leaf</tissue>
    </source>
</reference>
<name>A0A8X8XTG5_SALSN</name>
<dbReference type="PROSITE" id="PS51421">
    <property type="entry name" value="RAS"/>
    <property type="match status" value="1"/>
</dbReference>
<evidence type="ECO:0000313" key="2">
    <source>
        <dbReference type="EMBL" id="KAG6417226.1"/>
    </source>
</evidence>
<dbReference type="SMART" id="SM00173">
    <property type="entry name" value="RAS"/>
    <property type="match status" value="1"/>
</dbReference>
<dbReference type="PANTHER" id="PTHR47979">
    <property type="entry name" value="DRAB11-RELATED"/>
    <property type="match status" value="1"/>
</dbReference>
<dbReference type="Proteomes" id="UP000298416">
    <property type="component" value="Unassembled WGS sequence"/>
</dbReference>
<dbReference type="InterPro" id="IPR050209">
    <property type="entry name" value="Rab_GTPases_membrane_traffic"/>
</dbReference>
<dbReference type="InterPro" id="IPR001806">
    <property type="entry name" value="Small_GTPase"/>
</dbReference>